<feature type="compositionally biased region" description="Low complexity" evidence="13">
    <location>
        <begin position="104"/>
        <end position="118"/>
    </location>
</feature>
<dbReference type="KEGG" id="pki:111846978"/>
<dbReference type="CDD" id="cd22536">
    <property type="entry name" value="SP4_N"/>
    <property type="match status" value="1"/>
</dbReference>
<dbReference type="Proteomes" id="UP000261540">
    <property type="component" value="Unplaced"/>
</dbReference>
<evidence type="ECO:0000256" key="1">
    <source>
        <dbReference type="ARBA" id="ARBA00004123"/>
    </source>
</evidence>
<evidence type="ECO:0000256" key="12">
    <source>
        <dbReference type="PROSITE-ProRule" id="PRU00042"/>
    </source>
</evidence>
<dbReference type="GO" id="GO:0008270">
    <property type="term" value="F:zinc ion binding"/>
    <property type="evidence" value="ECO:0007669"/>
    <property type="project" value="UniProtKB-KW"/>
</dbReference>
<evidence type="ECO:0000259" key="14">
    <source>
        <dbReference type="PROSITE" id="PS50157"/>
    </source>
</evidence>
<dbReference type="GO" id="GO:0035118">
    <property type="term" value="P:embryonic pectoral fin morphogenesis"/>
    <property type="evidence" value="ECO:0007669"/>
    <property type="project" value="UniProtKB-ARBA"/>
</dbReference>
<keyword evidence="3" id="KW-0677">Repeat</keyword>
<evidence type="ECO:0000256" key="7">
    <source>
        <dbReference type="ARBA" id="ARBA00023125"/>
    </source>
</evidence>
<feature type="domain" description="C2H2-type" evidence="14">
    <location>
        <begin position="594"/>
        <end position="623"/>
    </location>
</feature>
<feature type="region of interest" description="Disordered" evidence="13">
    <location>
        <begin position="295"/>
        <end position="315"/>
    </location>
</feature>
<accession>A0A3B3QLQ8</accession>
<feature type="region of interest" description="Disordered" evidence="13">
    <location>
        <begin position="1"/>
        <end position="35"/>
    </location>
</feature>
<reference evidence="15" key="1">
    <citation type="submission" date="2025-08" db="UniProtKB">
        <authorList>
            <consortium name="Ensembl"/>
        </authorList>
    </citation>
    <scope>IDENTIFICATION</scope>
</reference>
<dbReference type="GeneTree" id="ENSGT00940000157827"/>
<feature type="region of interest" description="Disordered" evidence="13">
    <location>
        <begin position="712"/>
        <end position="731"/>
    </location>
</feature>
<feature type="compositionally biased region" description="Polar residues" evidence="13">
    <location>
        <begin position="25"/>
        <end position="34"/>
    </location>
</feature>
<proteinExistence type="inferred from homology"/>
<evidence type="ECO:0000256" key="6">
    <source>
        <dbReference type="ARBA" id="ARBA00023015"/>
    </source>
</evidence>
<feature type="domain" description="C2H2-type" evidence="14">
    <location>
        <begin position="624"/>
        <end position="653"/>
    </location>
</feature>
<evidence type="ECO:0000256" key="2">
    <source>
        <dbReference type="ARBA" id="ARBA00022723"/>
    </source>
</evidence>
<keyword evidence="10" id="KW-0539">Nucleus</keyword>
<reference evidence="15" key="2">
    <citation type="submission" date="2025-09" db="UniProtKB">
        <authorList>
            <consortium name="Ensembl"/>
        </authorList>
    </citation>
    <scope>IDENTIFICATION</scope>
</reference>
<keyword evidence="7" id="KW-0238">DNA-binding</keyword>
<dbReference type="GO" id="GO:0000978">
    <property type="term" value="F:RNA polymerase II cis-regulatory region sequence-specific DNA binding"/>
    <property type="evidence" value="ECO:0007669"/>
    <property type="project" value="TreeGrafter"/>
</dbReference>
<dbReference type="InterPro" id="IPR013087">
    <property type="entry name" value="Znf_C2H2_type"/>
</dbReference>
<comment type="similarity">
    <text evidence="11">Belongs to the Sp1 C2H2-type zinc-finger protein family.</text>
</comment>
<evidence type="ECO:0000256" key="9">
    <source>
        <dbReference type="ARBA" id="ARBA00023163"/>
    </source>
</evidence>
<evidence type="ECO:0000313" key="15">
    <source>
        <dbReference type="Ensembl" id="ENSPKIP00000006351.1"/>
    </source>
</evidence>
<evidence type="ECO:0000256" key="11">
    <source>
        <dbReference type="ARBA" id="ARBA00038409"/>
    </source>
</evidence>
<dbReference type="OrthoDB" id="6365676at2759"/>
<dbReference type="FunFam" id="3.30.160.60:FF:000061">
    <property type="entry name" value="Transcription factor Sp3"/>
    <property type="match status" value="1"/>
</dbReference>
<dbReference type="PANTHER" id="PTHR23235:SF17">
    <property type="entry name" value="TRANSCRIPTION FACTOR SP4"/>
    <property type="match status" value="1"/>
</dbReference>
<evidence type="ECO:0000313" key="16">
    <source>
        <dbReference type="Proteomes" id="UP000261540"/>
    </source>
</evidence>
<dbReference type="PROSITE" id="PS50157">
    <property type="entry name" value="ZINC_FINGER_C2H2_2"/>
    <property type="match status" value="3"/>
</dbReference>
<dbReference type="Pfam" id="PF00096">
    <property type="entry name" value="zf-C2H2"/>
    <property type="match status" value="3"/>
</dbReference>
<feature type="domain" description="C2H2-type" evidence="14">
    <location>
        <begin position="654"/>
        <end position="681"/>
    </location>
</feature>
<organism evidence="15 16">
    <name type="scientific">Paramormyrops kingsleyae</name>
    <dbReference type="NCBI Taxonomy" id="1676925"/>
    <lineage>
        <taxon>Eukaryota</taxon>
        <taxon>Metazoa</taxon>
        <taxon>Chordata</taxon>
        <taxon>Craniata</taxon>
        <taxon>Vertebrata</taxon>
        <taxon>Euteleostomi</taxon>
        <taxon>Actinopterygii</taxon>
        <taxon>Neopterygii</taxon>
        <taxon>Teleostei</taxon>
        <taxon>Osteoglossocephala</taxon>
        <taxon>Osteoglossomorpha</taxon>
        <taxon>Osteoglossiformes</taxon>
        <taxon>Mormyridae</taxon>
        <taxon>Paramormyrops</taxon>
    </lineage>
</organism>
<dbReference type="SMART" id="SM00355">
    <property type="entry name" value="ZnF_C2H2"/>
    <property type="match status" value="3"/>
</dbReference>
<comment type="subcellular location">
    <subcellularLocation>
        <location evidence="1">Nucleus</location>
    </subcellularLocation>
</comment>
<keyword evidence="2" id="KW-0479">Metal-binding</keyword>
<dbReference type="CTD" id="6671"/>
<dbReference type="GO" id="GO:0045743">
    <property type="term" value="P:positive regulation of fibroblast growth factor receptor signaling pathway"/>
    <property type="evidence" value="ECO:0007669"/>
    <property type="project" value="UniProtKB-ARBA"/>
</dbReference>
<evidence type="ECO:0000256" key="3">
    <source>
        <dbReference type="ARBA" id="ARBA00022737"/>
    </source>
</evidence>
<keyword evidence="4 12" id="KW-0863">Zinc-finger</keyword>
<dbReference type="GO" id="GO:0005634">
    <property type="term" value="C:nucleus"/>
    <property type="evidence" value="ECO:0007669"/>
    <property type="project" value="UniProtKB-SubCell"/>
</dbReference>
<keyword evidence="8" id="KW-0010">Activator</keyword>
<protein>
    <submittedName>
        <fullName evidence="15">Sp4 transcription factor</fullName>
    </submittedName>
</protein>
<dbReference type="FunFam" id="3.30.160.60:FF:000026">
    <property type="entry name" value="Transcription factor Sp3"/>
    <property type="match status" value="1"/>
</dbReference>
<evidence type="ECO:0000256" key="8">
    <source>
        <dbReference type="ARBA" id="ARBA00023159"/>
    </source>
</evidence>
<dbReference type="Ensembl" id="ENSPKIT00000030374.1">
    <property type="protein sequence ID" value="ENSPKIP00000006351.1"/>
    <property type="gene ID" value="ENSPKIG00000022661.1"/>
</dbReference>
<feature type="region of interest" description="Disordered" evidence="13">
    <location>
        <begin position="94"/>
        <end position="126"/>
    </location>
</feature>
<dbReference type="STRING" id="1676925.ENSPKIP00000006351"/>
<evidence type="ECO:0000256" key="13">
    <source>
        <dbReference type="SAM" id="MobiDB-lite"/>
    </source>
</evidence>
<sequence length="731" mass="75896">MSDKKKEAMATYEGKASGGDYGNKGKTSGSQDAQPSPLALLAATCSKIGGEGQLAGQQQFIIDPNQGLVQLQNHPQQLELVSAQLAGGGWQILATPPSGSKDNAALSSGSSTAGSNDGTPGRRVKAAGLSNAPAGQQQYQIFQVQNMSSPTGSIQYQVIPHIQTADGQQIQINTANAAAVNMQPDQIQLIPAGNNQVILAAPNRGATATNIVAQNAASAAVPLQIRPGVSFPLQLQAIQGAQTQMVTTLPINIGGVTLALPVINAVAAGGGSVQLAQPTDGGVSNGTQLVSTPISGVGSTAAESTTTTCAGTPSSDTSDFNTVLSGSGAVVQKGQPADADGAGQIQTNGIQAAQDLPAQIQQVQIVGQPVLQQIQVHQPQQQLVQGLQPQAIQLQPGQTIQTLPQLQALQSPAQVLIRAPTLTPSGQLSWQTVQVQSIPQVQAAGVPQQLALAPVTSNAGGAAFAQIAPITLSGTPITLNAAQLSPGPNIQTLNIASLGAGLQMQGVPVAITGVQGQQQGQGGVKVQPTPVTVTLGSITSAAALSAVSPDQTSRVQSPAEDGQPTKRLRRVACSCPNCRDGESRNSDPGKKKQHVCHMEGCGKVYGKTSHLRAHLRWHTGERPFVCNWIFCGKRFTRSDELQRHRRTHTGEKRFECPECCKRFMRSDHLSKHIKTHQNKKGGTALAIVTTEDMEDTVDDVLASPRIVTVASLSQDSNPATPTASSSMEEEF</sequence>
<dbReference type="PANTHER" id="PTHR23235">
    <property type="entry name" value="KRUEPPEL-LIKE TRANSCRIPTION FACTOR"/>
    <property type="match status" value="1"/>
</dbReference>
<keyword evidence="6" id="KW-0805">Transcription regulation</keyword>
<dbReference type="AlphaFoldDB" id="A0A3B3QLQ8"/>
<evidence type="ECO:0000256" key="10">
    <source>
        <dbReference type="ARBA" id="ARBA00023242"/>
    </source>
</evidence>
<name>A0A3B3QLQ8_9TELE</name>
<dbReference type="FunFam" id="3.30.160.60:FF:000014">
    <property type="entry name" value="Transcription factor Sp3"/>
    <property type="match status" value="1"/>
</dbReference>
<dbReference type="SUPFAM" id="SSF57667">
    <property type="entry name" value="beta-beta-alpha zinc fingers"/>
    <property type="match status" value="2"/>
</dbReference>
<dbReference type="GO" id="GO:0000981">
    <property type="term" value="F:DNA-binding transcription factor activity, RNA polymerase II-specific"/>
    <property type="evidence" value="ECO:0007669"/>
    <property type="project" value="TreeGrafter"/>
</dbReference>
<keyword evidence="16" id="KW-1185">Reference proteome</keyword>
<keyword evidence="5" id="KW-0862">Zinc</keyword>
<evidence type="ECO:0000256" key="5">
    <source>
        <dbReference type="ARBA" id="ARBA00022833"/>
    </source>
</evidence>
<dbReference type="Gene3D" id="3.30.160.60">
    <property type="entry name" value="Classic Zinc Finger"/>
    <property type="match status" value="3"/>
</dbReference>
<evidence type="ECO:0000256" key="4">
    <source>
        <dbReference type="ARBA" id="ARBA00022771"/>
    </source>
</evidence>
<keyword evidence="9" id="KW-0804">Transcription</keyword>
<dbReference type="PROSITE" id="PS00028">
    <property type="entry name" value="ZINC_FINGER_C2H2_1"/>
    <property type="match status" value="3"/>
</dbReference>
<dbReference type="InterPro" id="IPR036236">
    <property type="entry name" value="Znf_C2H2_sf"/>
</dbReference>